<sequence>MIAEEKRVWLPYRSTEPEQLARYLEQMAAKGWYPEKIGGYTAKFRQGKPQTLRYCLDFPDGKYDEKELQKYTAQFAGSGWRFRLRASDGWLLFSAKDPDARPLQADPALAARNFQKFFRKRFLGSALSVLLWLFWAFLDLGVMGSRTVRFLAGWNTMLEFYCVFLLLLILVFLAWNAAGNLRGYFAAKKAMKNQEILPEISEKTIRWRLCRRKALLWAAEAALGVSLIYDIWAGNFRPAWEQWAAMGIGAVVVIGGFFLKKEWLDGLIRKIAWGAGAVFLILGMALSYPLYRMEPVPFTENDPVIQVEELLPGAELHQNDCEYGHTPLYERWEVRQSGGVPVSEKESQGVTVYYTAYRAANEAIARRLSQEELETDLALFPDMERVSLDWPVEEACLLSDFRIYIRDGNCVISMSLLGTTPEELKPLLLEKLDLMQSSE</sequence>
<evidence type="ECO:0000313" key="3">
    <source>
        <dbReference type="Proteomes" id="UP000824002"/>
    </source>
</evidence>
<accession>A0A9D1K0V0</accession>
<dbReference type="AlphaFoldDB" id="A0A9D1K0V0"/>
<feature type="transmembrane region" description="Helical" evidence="1">
    <location>
        <begin position="271"/>
        <end position="291"/>
    </location>
</feature>
<feature type="transmembrane region" description="Helical" evidence="1">
    <location>
        <begin position="240"/>
        <end position="259"/>
    </location>
</feature>
<comment type="caution">
    <text evidence="2">The sequence shown here is derived from an EMBL/GenBank/DDBJ whole genome shotgun (WGS) entry which is preliminary data.</text>
</comment>
<feature type="transmembrane region" description="Helical" evidence="1">
    <location>
        <begin position="214"/>
        <end position="234"/>
    </location>
</feature>
<name>A0A9D1K0V0_9FIRM</name>
<keyword evidence="1" id="KW-1133">Transmembrane helix</keyword>
<gene>
    <name evidence="2" type="ORF">IAB51_10095</name>
</gene>
<feature type="transmembrane region" description="Helical" evidence="1">
    <location>
        <begin position="122"/>
        <end position="138"/>
    </location>
</feature>
<dbReference type="Pfam" id="PF11193">
    <property type="entry name" value="DUF2812"/>
    <property type="match status" value="1"/>
</dbReference>
<evidence type="ECO:0000313" key="2">
    <source>
        <dbReference type="EMBL" id="HIS77137.1"/>
    </source>
</evidence>
<evidence type="ECO:0000256" key="1">
    <source>
        <dbReference type="SAM" id="Phobius"/>
    </source>
</evidence>
<reference evidence="2" key="1">
    <citation type="submission" date="2020-10" db="EMBL/GenBank/DDBJ databases">
        <authorList>
            <person name="Gilroy R."/>
        </authorList>
    </citation>
    <scope>NUCLEOTIDE SEQUENCE</scope>
    <source>
        <strain evidence="2">CHK199-13235</strain>
    </source>
</reference>
<keyword evidence="1" id="KW-0812">Transmembrane</keyword>
<protein>
    <submittedName>
        <fullName evidence="2">DUF2812 domain-containing protein</fullName>
    </submittedName>
</protein>
<keyword evidence="1" id="KW-0472">Membrane</keyword>
<organism evidence="2 3">
    <name type="scientific">Candidatus Merdivicinus excrementipullorum</name>
    <dbReference type="NCBI Taxonomy" id="2840867"/>
    <lineage>
        <taxon>Bacteria</taxon>
        <taxon>Bacillati</taxon>
        <taxon>Bacillota</taxon>
        <taxon>Clostridia</taxon>
        <taxon>Eubacteriales</taxon>
        <taxon>Oscillospiraceae</taxon>
        <taxon>Oscillospiraceae incertae sedis</taxon>
        <taxon>Candidatus Merdivicinus</taxon>
    </lineage>
</organism>
<reference evidence="2" key="2">
    <citation type="journal article" date="2021" name="PeerJ">
        <title>Extensive microbial diversity within the chicken gut microbiome revealed by metagenomics and culture.</title>
        <authorList>
            <person name="Gilroy R."/>
            <person name="Ravi A."/>
            <person name="Getino M."/>
            <person name="Pursley I."/>
            <person name="Horton D.L."/>
            <person name="Alikhan N.F."/>
            <person name="Baker D."/>
            <person name="Gharbi K."/>
            <person name="Hall N."/>
            <person name="Watson M."/>
            <person name="Adriaenssens E.M."/>
            <person name="Foster-Nyarko E."/>
            <person name="Jarju S."/>
            <person name="Secka A."/>
            <person name="Antonio M."/>
            <person name="Oren A."/>
            <person name="Chaudhuri R.R."/>
            <person name="La Ragione R."/>
            <person name="Hildebrand F."/>
            <person name="Pallen M.J."/>
        </authorList>
    </citation>
    <scope>NUCLEOTIDE SEQUENCE</scope>
    <source>
        <strain evidence="2">CHK199-13235</strain>
    </source>
</reference>
<dbReference type="InterPro" id="IPR021359">
    <property type="entry name" value="DUF2812"/>
</dbReference>
<dbReference type="Proteomes" id="UP000824002">
    <property type="component" value="Unassembled WGS sequence"/>
</dbReference>
<proteinExistence type="predicted"/>
<feature type="transmembrane region" description="Helical" evidence="1">
    <location>
        <begin position="158"/>
        <end position="178"/>
    </location>
</feature>
<dbReference type="EMBL" id="DVJP01000067">
    <property type="protein sequence ID" value="HIS77137.1"/>
    <property type="molecule type" value="Genomic_DNA"/>
</dbReference>